<sequence>MSNLIQESNQELMKHMCKLCDKGFPSGRSLGGHMRSHVINSPDHHHHHQQQQQKKQMKKLSSVNNGGKLLKNDTVAIDGSSNDLGYELRKDPKKTPKVKDSSELENNSGCLVVLDKICKECGKGFQSWKALFGHMKCHSEKVANNNNLNHDSWTSQSDNEKSSAKQRRIKKSRSRNGKIKAYKVTSATVTTTTITTASSSISMNGNNNNQNQISSNHASTSVVSEIEQDQESEIAMCLMMLSRDDGKWGNEFESSDYCNSSAFVGLTKVEGKKRIAKGFKIKKLEETQVGVDYLGRSEVGFTELEKITVQNDEFNAESELGFGRKRKFECITCNKSFDTYQALGGHKASHKKLKGSLDPKTEGENTIENKPFFDHEYIINGFDTKPSDNHPTIKSTNLGAGSLKKSMVLGAHECSICFKIFSSGQALGGHKRSHMIAEAKLNQQTIMNPIEKENEHVREIRGFFDLNMLPESMEEDTNTIVNSNSTGYQPWHHESTTLLGLLSTI</sequence>
<name>A0ACB9F715_CICIN</name>
<evidence type="ECO:0000313" key="2">
    <source>
        <dbReference type="Proteomes" id="UP001055811"/>
    </source>
</evidence>
<accession>A0ACB9F715</accession>
<protein>
    <submittedName>
        <fullName evidence="1">Uncharacterized protein</fullName>
    </submittedName>
</protein>
<dbReference type="EMBL" id="CM042011">
    <property type="protein sequence ID" value="KAI3766894.1"/>
    <property type="molecule type" value="Genomic_DNA"/>
</dbReference>
<reference evidence="1 2" key="2">
    <citation type="journal article" date="2022" name="Mol. Ecol. Resour.">
        <title>The genomes of chicory, endive, great burdock and yacon provide insights into Asteraceae paleo-polyploidization history and plant inulin production.</title>
        <authorList>
            <person name="Fan W."/>
            <person name="Wang S."/>
            <person name="Wang H."/>
            <person name="Wang A."/>
            <person name="Jiang F."/>
            <person name="Liu H."/>
            <person name="Zhao H."/>
            <person name="Xu D."/>
            <person name="Zhang Y."/>
        </authorList>
    </citation>
    <scope>NUCLEOTIDE SEQUENCE [LARGE SCALE GENOMIC DNA]</scope>
    <source>
        <strain evidence="2">cv. Punajuju</strain>
        <tissue evidence="1">Leaves</tissue>
    </source>
</reference>
<keyword evidence="2" id="KW-1185">Reference proteome</keyword>
<organism evidence="1 2">
    <name type="scientific">Cichorium intybus</name>
    <name type="common">Chicory</name>
    <dbReference type="NCBI Taxonomy" id="13427"/>
    <lineage>
        <taxon>Eukaryota</taxon>
        <taxon>Viridiplantae</taxon>
        <taxon>Streptophyta</taxon>
        <taxon>Embryophyta</taxon>
        <taxon>Tracheophyta</taxon>
        <taxon>Spermatophyta</taxon>
        <taxon>Magnoliopsida</taxon>
        <taxon>eudicotyledons</taxon>
        <taxon>Gunneridae</taxon>
        <taxon>Pentapetalae</taxon>
        <taxon>asterids</taxon>
        <taxon>campanulids</taxon>
        <taxon>Asterales</taxon>
        <taxon>Asteraceae</taxon>
        <taxon>Cichorioideae</taxon>
        <taxon>Cichorieae</taxon>
        <taxon>Cichoriinae</taxon>
        <taxon>Cichorium</taxon>
    </lineage>
</organism>
<reference evidence="2" key="1">
    <citation type="journal article" date="2022" name="Mol. Ecol. Resour.">
        <title>The genomes of chicory, endive, great burdock and yacon provide insights into Asteraceae palaeo-polyploidization history and plant inulin production.</title>
        <authorList>
            <person name="Fan W."/>
            <person name="Wang S."/>
            <person name="Wang H."/>
            <person name="Wang A."/>
            <person name="Jiang F."/>
            <person name="Liu H."/>
            <person name="Zhao H."/>
            <person name="Xu D."/>
            <person name="Zhang Y."/>
        </authorList>
    </citation>
    <scope>NUCLEOTIDE SEQUENCE [LARGE SCALE GENOMIC DNA]</scope>
    <source>
        <strain evidence="2">cv. Punajuju</strain>
    </source>
</reference>
<proteinExistence type="predicted"/>
<gene>
    <name evidence="1" type="ORF">L2E82_16973</name>
</gene>
<comment type="caution">
    <text evidence="1">The sequence shown here is derived from an EMBL/GenBank/DDBJ whole genome shotgun (WGS) entry which is preliminary data.</text>
</comment>
<evidence type="ECO:0000313" key="1">
    <source>
        <dbReference type="EMBL" id="KAI3766894.1"/>
    </source>
</evidence>
<dbReference type="Proteomes" id="UP001055811">
    <property type="component" value="Linkage Group LG03"/>
</dbReference>